<feature type="signal peptide" evidence="2">
    <location>
        <begin position="1"/>
        <end position="15"/>
    </location>
</feature>
<organism evidence="3 4">
    <name type="scientific">Sphaerobolus stellatus (strain SS14)</name>
    <dbReference type="NCBI Taxonomy" id="990650"/>
    <lineage>
        <taxon>Eukaryota</taxon>
        <taxon>Fungi</taxon>
        <taxon>Dikarya</taxon>
        <taxon>Basidiomycota</taxon>
        <taxon>Agaricomycotina</taxon>
        <taxon>Agaricomycetes</taxon>
        <taxon>Phallomycetidae</taxon>
        <taxon>Geastrales</taxon>
        <taxon>Sphaerobolaceae</taxon>
        <taxon>Sphaerobolus</taxon>
    </lineage>
</organism>
<evidence type="ECO:0000256" key="2">
    <source>
        <dbReference type="SAM" id="SignalP"/>
    </source>
</evidence>
<sequence length="245" mass="28095">MLFLLLSVIVSFCSPNALVCGVYLRWGSVTSTITLLISQAILMLRIYAMYDRNRKILVFMIMTCSMEMVASSILLYKRNQTLIRLIQDPPLPLGCSVFVSRSRATTQLKLAMLPKLGFETILFVLSSYKAYGLYRQSVTQRLLATIIRDSVYYYFSIFFVLFMNTLVFYVAPSYVFGPFLSWLWAVPCIVGSRLILHVRKRAYDRGISISSMTITVNCDTIADWPAECVTVPKEHELRIMPPYEH</sequence>
<dbReference type="AlphaFoldDB" id="A0A0C9V8D8"/>
<feature type="transmembrane region" description="Helical" evidence="1">
    <location>
        <begin position="56"/>
        <end position="76"/>
    </location>
</feature>
<keyword evidence="1" id="KW-1133">Transmembrane helix</keyword>
<name>A0A0C9V8D8_SPHS4</name>
<dbReference type="HOGENOM" id="CLU_099150_0_0_1"/>
<gene>
    <name evidence="3" type="ORF">M422DRAFT_30944</name>
</gene>
<keyword evidence="2" id="KW-0732">Signal</keyword>
<dbReference type="OrthoDB" id="3258294at2759"/>
<feature type="transmembrane region" description="Helical" evidence="1">
    <location>
        <begin position="151"/>
        <end position="170"/>
    </location>
</feature>
<keyword evidence="1" id="KW-0472">Membrane</keyword>
<evidence type="ECO:0008006" key="5">
    <source>
        <dbReference type="Google" id="ProtNLM"/>
    </source>
</evidence>
<feature type="chain" id="PRO_5012294375" description="Serpentine receptor class gamma" evidence="2">
    <location>
        <begin position="16"/>
        <end position="245"/>
    </location>
</feature>
<accession>A0A0C9V8D8</accession>
<keyword evidence="4" id="KW-1185">Reference proteome</keyword>
<dbReference type="EMBL" id="KN837124">
    <property type="protein sequence ID" value="KIJ43254.1"/>
    <property type="molecule type" value="Genomic_DNA"/>
</dbReference>
<feature type="transmembrane region" description="Helical" evidence="1">
    <location>
        <begin position="176"/>
        <end position="196"/>
    </location>
</feature>
<proteinExistence type="predicted"/>
<evidence type="ECO:0000313" key="3">
    <source>
        <dbReference type="EMBL" id="KIJ43254.1"/>
    </source>
</evidence>
<protein>
    <recommendedName>
        <fullName evidence="5">Serpentine receptor class gamma</fullName>
    </recommendedName>
</protein>
<dbReference type="Proteomes" id="UP000054279">
    <property type="component" value="Unassembled WGS sequence"/>
</dbReference>
<evidence type="ECO:0000313" key="4">
    <source>
        <dbReference type="Proteomes" id="UP000054279"/>
    </source>
</evidence>
<evidence type="ECO:0000256" key="1">
    <source>
        <dbReference type="SAM" id="Phobius"/>
    </source>
</evidence>
<keyword evidence="1" id="KW-0812">Transmembrane</keyword>
<reference evidence="3 4" key="1">
    <citation type="submission" date="2014-06" db="EMBL/GenBank/DDBJ databases">
        <title>Evolutionary Origins and Diversification of the Mycorrhizal Mutualists.</title>
        <authorList>
            <consortium name="DOE Joint Genome Institute"/>
            <consortium name="Mycorrhizal Genomics Consortium"/>
            <person name="Kohler A."/>
            <person name="Kuo A."/>
            <person name="Nagy L.G."/>
            <person name="Floudas D."/>
            <person name="Copeland A."/>
            <person name="Barry K.W."/>
            <person name="Cichocki N."/>
            <person name="Veneault-Fourrey C."/>
            <person name="LaButti K."/>
            <person name="Lindquist E.A."/>
            <person name="Lipzen A."/>
            <person name="Lundell T."/>
            <person name="Morin E."/>
            <person name="Murat C."/>
            <person name="Riley R."/>
            <person name="Ohm R."/>
            <person name="Sun H."/>
            <person name="Tunlid A."/>
            <person name="Henrissat B."/>
            <person name="Grigoriev I.V."/>
            <person name="Hibbett D.S."/>
            <person name="Martin F."/>
        </authorList>
    </citation>
    <scope>NUCLEOTIDE SEQUENCE [LARGE SCALE GENOMIC DNA]</scope>
    <source>
        <strain evidence="3 4">SS14</strain>
    </source>
</reference>